<dbReference type="SUPFAM" id="SSF52507">
    <property type="entry name" value="Homo-oligomeric flavin-containing Cys decarboxylases, HFCD"/>
    <property type="match status" value="1"/>
</dbReference>
<dbReference type="InterPro" id="IPR003382">
    <property type="entry name" value="Flavoprotein"/>
</dbReference>
<comment type="caution">
    <text evidence="2">The sequence shown here is derived from an EMBL/GenBank/DDBJ whole genome shotgun (WGS) entry which is preliminary data.</text>
</comment>
<reference evidence="2 3" key="1">
    <citation type="submission" date="2020-09" db="EMBL/GenBank/DDBJ databases">
        <title>Biosynthesis of the nuclear factor of activated T cells inhibitor NFAT-133 and its congeners in Streptomyces pactum.</title>
        <authorList>
            <person name="Zhou W."/>
            <person name="Posri P."/>
            <person name="Abugrain M.E."/>
            <person name="Weisberg A.J."/>
            <person name="Chang J.H."/>
            <person name="Mahmud T."/>
        </authorList>
    </citation>
    <scope>NUCLEOTIDE SEQUENCE [LARGE SCALE GENOMIC DNA]</scope>
    <source>
        <strain evidence="2 3">ATCC 27456</strain>
    </source>
</reference>
<evidence type="ECO:0000313" key="2">
    <source>
        <dbReference type="EMBL" id="MBH5338113.1"/>
    </source>
</evidence>
<name>A0ABS0NSC7_9ACTN</name>
<dbReference type="Proteomes" id="UP000807371">
    <property type="component" value="Unassembled WGS sequence"/>
</dbReference>
<keyword evidence="3" id="KW-1185">Reference proteome</keyword>
<feature type="domain" description="Flavoprotein" evidence="1">
    <location>
        <begin position="10"/>
        <end position="145"/>
    </location>
</feature>
<proteinExistence type="predicted"/>
<evidence type="ECO:0000259" key="1">
    <source>
        <dbReference type="Pfam" id="PF02441"/>
    </source>
</evidence>
<dbReference type="EMBL" id="JACYXC010000001">
    <property type="protein sequence ID" value="MBH5338113.1"/>
    <property type="molecule type" value="Genomic_DNA"/>
</dbReference>
<sequence>MRMRPVVHLVGCGSRPTSRLPSLASALRASGWDPCIVPSPTGRRFLDVDEAERSSGRPVRWEFDPDDPVELPPAQAVVVAPATFNTVVKLAAGSADTLALAVTAEAIGKGLPVLVVPWTNADLAAHPAYAPAVRTLREWGLHVVPADQSDPFPWAALRDRLHRLRTPPG</sequence>
<accession>A0ABS0NSC7</accession>
<evidence type="ECO:0000313" key="3">
    <source>
        <dbReference type="Proteomes" id="UP000807371"/>
    </source>
</evidence>
<dbReference type="InterPro" id="IPR036551">
    <property type="entry name" value="Flavin_trans-like"/>
</dbReference>
<protein>
    <submittedName>
        <fullName evidence="2">Flavoprotein</fullName>
    </submittedName>
</protein>
<gene>
    <name evidence="2" type="ORF">IHE55_26365</name>
</gene>
<organism evidence="2 3">
    <name type="scientific">Streptomyces pactum</name>
    <dbReference type="NCBI Taxonomy" id="68249"/>
    <lineage>
        <taxon>Bacteria</taxon>
        <taxon>Bacillati</taxon>
        <taxon>Actinomycetota</taxon>
        <taxon>Actinomycetes</taxon>
        <taxon>Kitasatosporales</taxon>
        <taxon>Streptomycetaceae</taxon>
        <taxon>Streptomyces</taxon>
    </lineage>
</organism>
<dbReference type="Gene3D" id="3.40.50.1950">
    <property type="entry name" value="Flavin prenyltransferase-like"/>
    <property type="match status" value="1"/>
</dbReference>
<dbReference type="Pfam" id="PF02441">
    <property type="entry name" value="Flavoprotein"/>
    <property type="match status" value="1"/>
</dbReference>